<sequence>MLSAISPFSQPDPLFGGLGYGGVLPSSQAGFTPWENFESFFVSVSHRPSYDGLKEESTDGSEFKPNLSGSDDQIQNQESPTITSSGSDDPNQNSGGSNTSTSHDDEPNQIGSTPDERKRKRKISNRESARRSRMRKQRHVENLRDEANRLKIENQEGTNRLRLITHNIHLVTRDNDRLKGESVILQRRLMELNQIWQIQQLHRNYNNNNHDQRHQNANSCIPMQINRCNNEQIIIP</sequence>
<dbReference type="GO" id="GO:0003700">
    <property type="term" value="F:DNA-binding transcription factor activity"/>
    <property type="evidence" value="ECO:0007669"/>
    <property type="project" value="InterPro"/>
</dbReference>
<dbReference type="EMBL" id="JBDFQZ010000002">
    <property type="protein sequence ID" value="KAK9749602.1"/>
    <property type="molecule type" value="Genomic_DNA"/>
</dbReference>
<keyword evidence="3" id="KW-0238">DNA-binding</keyword>
<evidence type="ECO:0000313" key="9">
    <source>
        <dbReference type="Proteomes" id="UP001443914"/>
    </source>
</evidence>
<dbReference type="Gene3D" id="1.20.5.170">
    <property type="match status" value="1"/>
</dbReference>
<dbReference type="GO" id="GO:0046982">
    <property type="term" value="F:protein heterodimerization activity"/>
    <property type="evidence" value="ECO:0007669"/>
    <property type="project" value="UniProtKB-ARBA"/>
</dbReference>
<keyword evidence="2" id="KW-0805">Transcription regulation</keyword>
<dbReference type="InterPro" id="IPR045314">
    <property type="entry name" value="bZIP_plant_GBF1"/>
</dbReference>
<dbReference type="GO" id="GO:0000976">
    <property type="term" value="F:transcription cis-regulatory region binding"/>
    <property type="evidence" value="ECO:0007669"/>
    <property type="project" value="TreeGrafter"/>
</dbReference>
<accession>A0AAW1MXY0</accession>
<organism evidence="8 9">
    <name type="scientific">Saponaria officinalis</name>
    <name type="common">Common soapwort</name>
    <name type="synonym">Lychnis saponaria</name>
    <dbReference type="NCBI Taxonomy" id="3572"/>
    <lineage>
        <taxon>Eukaryota</taxon>
        <taxon>Viridiplantae</taxon>
        <taxon>Streptophyta</taxon>
        <taxon>Embryophyta</taxon>
        <taxon>Tracheophyta</taxon>
        <taxon>Spermatophyta</taxon>
        <taxon>Magnoliopsida</taxon>
        <taxon>eudicotyledons</taxon>
        <taxon>Gunneridae</taxon>
        <taxon>Pentapetalae</taxon>
        <taxon>Caryophyllales</taxon>
        <taxon>Caryophyllaceae</taxon>
        <taxon>Caryophylleae</taxon>
        <taxon>Saponaria</taxon>
    </lineage>
</organism>
<comment type="subcellular location">
    <subcellularLocation>
        <location evidence="1">Nucleus</location>
    </subcellularLocation>
</comment>
<evidence type="ECO:0000259" key="7">
    <source>
        <dbReference type="PROSITE" id="PS50217"/>
    </source>
</evidence>
<protein>
    <recommendedName>
        <fullName evidence="7">BZIP domain-containing protein</fullName>
    </recommendedName>
</protein>
<proteinExistence type="predicted"/>
<reference evidence="8" key="1">
    <citation type="submission" date="2024-03" db="EMBL/GenBank/DDBJ databases">
        <title>WGS assembly of Saponaria officinalis var. Norfolk2.</title>
        <authorList>
            <person name="Jenkins J."/>
            <person name="Shu S."/>
            <person name="Grimwood J."/>
            <person name="Barry K."/>
            <person name="Goodstein D."/>
            <person name="Schmutz J."/>
            <person name="Leebens-Mack J."/>
            <person name="Osbourn A."/>
        </authorList>
    </citation>
    <scope>NUCLEOTIDE SEQUENCE [LARGE SCALE GENOMIC DNA]</scope>
    <source>
        <strain evidence="8">JIC</strain>
    </source>
</reference>
<dbReference type="InterPro" id="IPR046347">
    <property type="entry name" value="bZIP_sf"/>
</dbReference>
<evidence type="ECO:0000256" key="6">
    <source>
        <dbReference type="SAM" id="MobiDB-lite"/>
    </source>
</evidence>
<dbReference type="AlphaFoldDB" id="A0AAW1MXY0"/>
<feature type="domain" description="BZIP" evidence="7">
    <location>
        <begin position="115"/>
        <end position="178"/>
    </location>
</feature>
<dbReference type="GO" id="GO:0045893">
    <property type="term" value="P:positive regulation of DNA-templated transcription"/>
    <property type="evidence" value="ECO:0007669"/>
    <property type="project" value="TreeGrafter"/>
</dbReference>
<dbReference type="Proteomes" id="UP001443914">
    <property type="component" value="Unassembled WGS sequence"/>
</dbReference>
<evidence type="ECO:0000256" key="4">
    <source>
        <dbReference type="ARBA" id="ARBA00023163"/>
    </source>
</evidence>
<dbReference type="GO" id="GO:0005634">
    <property type="term" value="C:nucleus"/>
    <property type="evidence" value="ECO:0007669"/>
    <property type="project" value="UniProtKB-SubCell"/>
</dbReference>
<keyword evidence="4" id="KW-0804">Transcription</keyword>
<keyword evidence="5" id="KW-0539">Nucleus</keyword>
<keyword evidence="9" id="KW-1185">Reference proteome</keyword>
<evidence type="ECO:0000256" key="5">
    <source>
        <dbReference type="ARBA" id="ARBA00023242"/>
    </source>
</evidence>
<gene>
    <name evidence="8" type="ORF">RND81_02G137600</name>
</gene>
<evidence type="ECO:0000256" key="1">
    <source>
        <dbReference type="ARBA" id="ARBA00004123"/>
    </source>
</evidence>
<evidence type="ECO:0000256" key="2">
    <source>
        <dbReference type="ARBA" id="ARBA00023015"/>
    </source>
</evidence>
<dbReference type="CDD" id="cd14702">
    <property type="entry name" value="bZIP_plant_GBF1"/>
    <property type="match status" value="1"/>
</dbReference>
<evidence type="ECO:0000256" key="3">
    <source>
        <dbReference type="ARBA" id="ARBA00023125"/>
    </source>
</evidence>
<name>A0AAW1MXY0_SAPOF</name>
<dbReference type="PROSITE" id="PS00036">
    <property type="entry name" value="BZIP_BASIC"/>
    <property type="match status" value="1"/>
</dbReference>
<evidence type="ECO:0000313" key="8">
    <source>
        <dbReference type="EMBL" id="KAK9749602.1"/>
    </source>
</evidence>
<dbReference type="PANTHER" id="PTHR45764:SF21">
    <property type="entry name" value="OS03G0770000 PROTEIN"/>
    <property type="match status" value="1"/>
</dbReference>
<dbReference type="FunFam" id="1.20.5.170:FF:000020">
    <property type="entry name" value="BZIP transcription factor"/>
    <property type="match status" value="1"/>
</dbReference>
<dbReference type="PANTHER" id="PTHR45764">
    <property type="entry name" value="BZIP TRANSCRIPTION FACTOR 44"/>
    <property type="match status" value="1"/>
</dbReference>
<feature type="region of interest" description="Disordered" evidence="6">
    <location>
        <begin position="50"/>
        <end position="142"/>
    </location>
</feature>
<dbReference type="Pfam" id="PF00170">
    <property type="entry name" value="bZIP_1"/>
    <property type="match status" value="1"/>
</dbReference>
<dbReference type="PROSITE" id="PS50217">
    <property type="entry name" value="BZIP"/>
    <property type="match status" value="1"/>
</dbReference>
<comment type="caution">
    <text evidence="8">The sequence shown here is derived from an EMBL/GenBank/DDBJ whole genome shotgun (WGS) entry which is preliminary data.</text>
</comment>
<dbReference type="SMART" id="SM00338">
    <property type="entry name" value="BRLZ"/>
    <property type="match status" value="1"/>
</dbReference>
<dbReference type="SUPFAM" id="SSF57959">
    <property type="entry name" value="Leucine zipper domain"/>
    <property type="match status" value="1"/>
</dbReference>
<feature type="compositionally biased region" description="Polar residues" evidence="6">
    <location>
        <begin position="67"/>
        <end position="92"/>
    </location>
</feature>
<dbReference type="InterPro" id="IPR004827">
    <property type="entry name" value="bZIP"/>
</dbReference>